<feature type="chain" id="PRO_5003409738" description="Iron-sulfur assembly protein 2" evidence="2">
    <location>
        <begin position="20"/>
        <end position="152"/>
    </location>
</feature>
<proteinExistence type="inferred from homology"/>
<dbReference type="VEuPathDB" id="TriTrypDB:TvY486_0500630"/>
<organism evidence="3">
    <name type="scientific">Trypanosoma vivax (strain Y486)</name>
    <dbReference type="NCBI Taxonomy" id="1055687"/>
    <lineage>
        <taxon>Eukaryota</taxon>
        <taxon>Discoba</taxon>
        <taxon>Euglenozoa</taxon>
        <taxon>Kinetoplastea</taxon>
        <taxon>Metakinetoplastina</taxon>
        <taxon>Trypanosomatida</taxon>
        <taxon>Trypanosomatidae</taxon>
        <taxon>Trypanosoma</taxon>
        <taxon>Duttonella</taxon>
    </lineage>
</organism>
<reference evidence="3" key="1">
    <citation type="journal article" date="2012" name="Proc. Natl. Acad. Sci. U.S.A.">
        <title>Antigenic diversity is generated by distinct evolutionary mechanisms in African trypanosome species.</title>
        <authorList>
            <person name="Jackson A.P."/>
            <person name="Berry A."/>
            <person name="Aslett M."/>
            <person name="Allison H.C."/>
            <person name="Burton P."/>
            <person name="Vavrova-Anderson J."/>
            <person name="Brown R."/>
            <person name="Browne H."/>
            <person name="Corton N."/>
            <person name="Hauser H."/>
            <person name="Gamble J."/>
            <person name="Gilderthorp R."/>
            <person name="Marcello L."/>
            <person name="McQuillan J."/>
            <person name="Otto T.D."/>
            <person name="Quail M.A."/>
            <person name="Sanders M.J."/>
            <person name="van Tonder A."/>
            <person name="Ginger M.L."/>
            <person name="Field M.C."/>
            <person name="Barry J.D."/>
            <person name="Hertz-Fowler C."/>
            <person name="Berriman M."/>
        </authorList>
    </citation>
    <scope>NUCLEOTIDE SEQUENCE</scope>
    <source>
        <strain evidence="3">Y486</strain>
    </source>
</reference>
<dbReference type="GO" id="GO:0005506">
    <property type="term" value="F:iron ion binding"/>
    <property type="evidence" value="ECO:0007669"/>
    <property type="project" value="TreeGrafter"/>
</dbReference>
<gene>
    <name evidence="3" type="ORF">TVY486_0500630</name>
</gene>
<sequence>MLRGSLLLFSLPSFSAVYGKCFSVTPRAWKRISDKNAEEGFTNDCRYLRLTIESGGCHGYSYKFIFEENSGFVPDEDIVVSETDVASKQISDADPPPRIVVDRHSVGKLLSAIVDFHSELKGSSFVVVGNELVDKSCACAMSFSMKKQKHKV</sequence>
<dbReference type="GO" id="GO:0005739">
    <property type="term" value="C:mitochondrion"/>
    <property type="evidence" value="ECO:0007669"/>
    <property type="project" value="TreeGrafter"/>
</dbReference>
<accession>G0TV88</accession>
<keyword evidence="2" id="KW-0732">Signal</keyword>
<dbReference type="GO" id="GO:0051539">
    <property type="term" value="F:4 iron, 4 sulfur cluster binding"/>
    <property type="evidence" value="ECO:0007669"/>
    <property type="project" value="TreeGrafter"/>
</dbReference>
<evidence type="ECO:0000313" key="3">
    <source>
        <dbReference type="EMBL" id="CCC47854.1"/>
    </source>
</evidence>
<dbReference type="FunFam" id="2.60.300.12:FF:000013">
    <property type="entry name" value="Iron-sulfur assembly protein 2"/>
    <property type="match status" value="1"/>
</dbReference>
<name>G0TV88_TRYVY</name>
<dbReference type="GO" id="GO:0016226">
    <property type="term" value="P:iron-sulfur cluster assembly"/>
    <property type="evidence" value="ECO:0007669"/>
    <property type="project" value="TreeGrafter"/>
</dbReference>
<evidence type="ECO:0000256" key="2">
    <source>
        <dbReference type="SAM" id="SignalP"/>
    </source>
</evidence>
<dbReference type="Gene3D" id="2.60.300.12">
    <property type="entry name" value="HesB-like domain"/>
    <property type="match status" value="1"/>
</dbReference>
<dbReference type="PANTHER" id="PTHR43011:SF1">
    <property type="entry name" value="IRON-SULFUR CLUSTER ASSEMBLY 2 HOMOLOG, MITOCHONDRIAL"/>
    <property type="match status" value="1"/>
</dbReference>
<dbReference type="AlphaFoldDB" id="G0TV88"/>
<dbReference type="GO" id="GO:0051537">
    <property type="term" value="F:2 iron, 2 sulfur cluster binding"/>
    <property type="evidence" value="ECO:0007669"/>
    <property type="project" value="TreeGrafter"/>
</dbReference>
<evidence type="ECO:0008006" key="4">
    <source>
        <dbReference type="Google" id="ProtNLM"/>
    </source>
</evidence>
<dbReference type="PANTHER" id="PTHR43011">
    <property type="entry name" value="IRON-SULFUR CLUSTER ASSEMBLY 2 HOMOLOG, MITOCHONDRIAL"/>
    <property type="match status" value="1"/>
</dbReference>
<evidence type="ECO:0000256" key="1">
    <source>
        <dbReference type="ARBA" id="ARBA00006718"/>
    </source>
</evidence>
<dbReference type="SUPFAM" id="SSF89360">
    <property type="entry name" value="HesB-like domain"/>
    <property type="match status" value="1"/>
</dbReference>
<dbReference type="OMA" id="QSCACAM"/>
<dbReference type="InterPro" id="IPR035903">
    <property type="entry name" value="HesB-like_dom_sf"/>
</dbReference>
<protein>
    <recommendedName>
        <fullName evidence="4">Iron-sulfur assembly protein 2</fullName>
    </recommendedName>
</protein>
<dbReference type="EMBL" id="HE573021">
    <property type="protein sequence ID" value="CCC47854.1"/>
    <property type="molecule type" value="Genomic_DNA"/>
</dbReference>
<feature type="signal peptide" evidence="2">
    <location>
        <begin position="1"/>
        <end position="19"/>
    </location>
</feature>
<comment type="similarity">
    <text evidence="1">Belongs to the HesB/IscA family.</text>
</comment>